<dbReference type="eggNOG" id="COG2226">
    <property type="taxonomic scope" value="Bacteria"/>
</dbReference>
<dbReference type="KEGG" id="sgp:SpiGrapes_1339"/>
<dbReference type="Gene3D" id="3.40.50.150">
    <property type="entry name" value="Vaccinia Virus protein VP39"/>
    <property type="match status" value="1"/>
</dbReference>
<dbReference type="SUPFAM" id="SSF53335">
    <property type="entry name" value="S-adenosyl-L-methionine-dependent methyltransferases"/>
    <property type="match status" value="1"/>
</dbReference>
<dbReference type="CDD" id="cd02440">
    <property type="entry name" value="AdoMet_MTases"/>
    <property type="match status" value="1"/>
</dbReference>
<dbReference type="EMBL" id="CP003155">
    <property type="protein sequence ID" value="AEV29152.1"/>
    <property type="molecule type" value="Genomic_DNA"/>
</dbReference>
<dbReference type="GO" id="GO:0008168">
    <property type="term" value="F:methyltransferase activity"/>
    <property type="evidence" value="ECO:0007669"/>
    <property type="project" value="UniProtKB-KW"/>
</dbReference>
<accession>G8QTX6</accession>
<dbReference type="RefSeq" id="WP_014270001.1">
    <property type="nucleotide sequence ID" value="NC_016633.1"/>
</dbReference>
<organism evidence="3 4">
    <name type="scientific">Sphaerochaeta pleomorpha (strain ATCC BAA-1885 / DSM 22778 / Grapes)</name>
    <dbReference type="NCBI Taxonomy" id="158190"/>
    <lineage>
        <taxon>Bacteria</taxon>
        <taxon>Pseudomonadati</taxon>
        <taxon>Spirochaetota</taxon>
        <taxon>Spirochaetia</taxon>
        <taxon>Spirochaetales</taxon>
        <taxon>Sphaerochaetaceae</taxon>
        <taxon>Sphaerochaeta</taxon>
    </lineage>
</organism>
<dbReference type="OrthoDB" id="371112at2"/>
<feature type="domain" description="Methyltransferase" evidence="2">
    <location>
        <begin position="48"/>
        <end position="138"/>
    </location>
</feature>
<sequence length="200" mass="22358">MLATALDQLQVISFFDSQAPNWDACNKAKPEKLETILDFAHILPGDKVLDVACGTGILFPYYLKKEVAKVVGVDISEKMIARAQENYTDRRIELHNLDIEKAVFTCQFNQVVVFNALPHFNSPSHLIPALARFTEPGGRLTIAHDMGRAHLNTVHCRKAMAVSLGLISETELSSLFLPFFTVDCMISNEDYYVVSGLKNR</sequence>
<dbReference type="STRING" id="158190.SpiGrapes_1339"/>
<proteinExistence type="predicted"/>
<protein>
    <submittedName>
        <fullName evidence="3">Methyltransferase family protein</fullName>
    </submittedName>
</protein>
<dbReference type="AlphaFoldDB" id="G8QTX6"/>
<dbReference type="PANTHER" id="PTHR43861">
    <property type="entry name" value="TRANS-ACONITATE 2-METHYLTRANSFERASE-RELATED"/>
    <property type="match status" value="1"/>
</dbReference>
<reference evidence="3 4" key="1">
    <citation type="submission" date="2011-11" db="EMBL/GenBank/DDBJ databases">
        <title>Complete sequence of Spirochaeta sp. grapes.</title>
        <authorList>
            <consortium name="US DOE Joint Genome Institute"/>
            <person name="Lucas S."/>
            <person name="Han J."/>
            <person name="Lapidus A."/>
            <person name="Cheng J.-F."/>
            <person name="Goodwin L."/>
            <person name="Pitluck S."/>
            <person name="Peters L."/>
            <person name="Ovchinnikova G."/>
            <person name="Munk A.C."/>
            <person name="Detter J.C."/>
            <person name="Han C."/>
            <person name="Tapia R."/>
            <person name="Land M."/>
            <person name="Hauser L."/>
            <person name="Kyrpides N."/>
            <person name="Ivanova N."/>
            <person name="Pagani I."/>
            <person name="Ritalahtilisa K."/>
            <person name="Loeffler F."/>
            <person name="Woyke T."/>
        </authorList>
    </citation>
    <scope>NUCLEOTIDE SEQUENCE [LARGE SCALE GENOMIC DNA]</scope>
    <source>
        <strain evidence="4">ATCC BAA-1885 / DSM 22778 / Grapes</strain>
    </source>
</reference>
<dbReference type="InterPro" id="IPR029063">
    <property type="entry name" value="SAM-dependent_MTases_sf"/>
</dbReference>
<evidence type="ECO:0000313" key="3">
    <source>
        <dbReference type="EMBL" id="AEV29152.1"/>
    </source>
</evidence>
<dbReference type="GO" id="GO:0032259">
    <property type="term" value="P:methylation"/>
    <property type="evidence" value="ECO:0007669"/>
    <property type="project" value="UniProtKB-KW"/>
</dbReference>
<keyword evidence="4" id="KW-1185">Reference proteome</keyword>
<gene>
    <name evidence="3" type="ordered locus">SpiGrapes_1339</name>
</gene>
<keyword evidence="1 3" id="KW-0808">Transferase</keyword>
<keyword evidence="3" id="KW-0489">Methyltransferase</keyword>
<dbReference type="HOGENOM" id="CLU_037990_10_2_12"/>
<evidence type="ECO:0000313" key="4">
    <source>
        <dbReference type="Proteomes" id="UP000005632"/>
    </source>
</evidence>
<dbReference type="Proteomes" id="UP000005632">
    <property type="component" value="Chromosome"/>
</dbReference>
<evidence type="ECO:0000259" key="2">
    <source>
        <dbReference type="Pfam" id="PF13649"/>
    </source>
</evidence>
<dbReference type="InterPro" id="IPR041698">
    <property type="entry name" value="Methyltransf_25"/>
</dbReference>
<evidence type="ECO:0000256" key="1">
    <source>
        <dbReference type="ARBA" id="ARBA00022679"/>
    </source>
</evidence>
<name>G8QTX6_SPHPG</name>
<dbReference type="Pfam" id="PF13649">
    <property type="entry name" value="Methyltransf_25"/>
    <property type="match status" value="1"/>
</dbReference>